<proteinExistence type="predicted"/>
<dbReference type="RefSeq" id="WP_123327035.1">
    <property type="nucleotide sequence ID" value="NZ_JBHRSX010000004.1"/>
</dbReference>
<feature type="signal peptide" evidence="2">
    <location>
        <begin position="1"/>
        <end position="25"/>
    </location>
</feature>
<dbReference type="Pfam" id="PF10531">
    <property type="entry name" value="SLBB"/>
    <property type="match status" value="1"/>
</dbReference>
<comment type="caution">
    <text evidence="5">The sequence shown here is derived from an EMBL/GenBank/DDBJ whole genome shotgun (WGS) entry which is preliminary data.</text>
</comment>
<evidence type="ECO:0000256" key="2">
    <source>
        <dbReference type="SAM" id="SignalP"/>
    </source>
</evidence>
<evidence type="ECO:0000256" key="1">
    <source>
        <dbReference type="ARBA" id="ARBA00022729"/>
    </source>
</evidence>
<accession>A0ABV7JQK6</accession>
<protein>
    <submittedName>
        <fullName evidence="5">Polysaccharide biosynthesis/export family protein</fullName>
    </submittedName>
</protein>
<evidence type="ECO:0000259" key="4">
    <source>
        <dbReference type="Pfam" id="PF10531"/>
    </source>
</evidence>
<feature type="chain" id="PRO_5045848637" evidence="2">
    <location>
        <begin position="26"/>
        <end position="181"/>
    </location>
</feature>
<gene>
    <name evidence="5" type="ORF">ACFOEW_00325</name>
</gene>
<dbReference type="Proteomes" id="UP001595477">
    <property type="component" value="Unassembled WGS sequence"/>
</dbReference>
<feature type="domain" description="Soluble ligand binding" evidence="4">
    <location>
        <begin position="107"/>
        <end position="155"/>
    </location>
</feature>
<dbReference type="InterPro" id="IPR003715">
    <property type="entry name" value="Poly_export_N"/>
</dbReference>
<dbReference type="Pfam" id="PF02563">
    <property type="entry name" value="Poly_export"/>
    <property type="match status" value="1"/>
</dbReference>
<dbReference type="EMBL" id="JBHRSX010000004">
    <property type="protein sequence ID" value="MFC3200266.1"/>
    <property type="molecule type" value="Genomic_DNA"/>
</dbReference>
<sequence length="181" mass="19885">MLKLLKGISLTALTIVSLFVSISYAQDAADYILGTGDTISIQVHGEEDLSFETRIGGDGTIRYPFLGDINVIGRTVAQVRWLIADGLKGDYLDDPSVNVSVIEYRPFFILGEVKKPQHYAYQPGLTVRQAIAIAGGMTERASDEKIELKRFVKGELTVIQNVQLDMAIEPGDTITIAQSFF</sequence>
<keyword evidence="6" id="KW-1185">Reference proteome</keyword>
<reference evidence="6" key="1">
    <citation type="journal article" date="2019" name="Int. J. Syst. Evol. Microbiol.">
        <title>The Global Catalogue of Microorganisms (GCM) 10K type strain sequencing project: providing services to taxonomists for standard genome sequencing and annotation.</title>
        <authorList>
            <consortium name="The Broad Institute Genomics Platform"/>
            <consortium name="The Broad Institute Genome Sequencing Center for Infectious Disease"/>
            <person name="Wu L."/>
            <person name="Ma J."/>
        </authorList>
    </citation>
    <scope>NUCLEOTIDE SEQUENCE [LARGE SCALE GENOMIC DNA]</scope>
    <source>
        <strain evidence="6">KCTC 52449</strain>
    </source>
</reference>
<evidence type="ECO:0000259" key="3">
    <source>
        <dbReference type="Pfam" id="PF02563"/>
    </source>
</evidence>
<evidence type="ECO:0000313" key="6">
    <source>
        <dbReference type="Proteomes" id="UP001595477"/>
    </source>
</evidence>
<dbReference type="PANTHER" id="PTHR33619">
    <property type="entry name" value="POLYSACCHARIDE EXPORT PROTEIN GFCE-RELATED"/>
    <property type="match status" value="1"/>
</dbReference>
<name>A0ABV7JQK6_9ALTE</name>
<evidence type="ECO:0000313" key="5">
    <source>
        <dbReference type="EMBL" id="MFC3200266.1"/>
    </source>
</evidence>
<keyword evidence="1 2" id="KW-0732">Signal</keyword>
<dbReference type="InterPro" id="IPR019554">
    <property type="entry name" value="Soluble_ligand-bd"/>
</dbReference>
<dbReference type="Gene3D" id="3.30.1950.10">
    <property type="entry name" value="wza like domain"/>
    <property type="match status" value="1"/>
</dbReference>
<organism evidence="5 6">
    <name type="scientific">Alteromonas oceani</name>
    <dbReference type="NCBI Taxonomy" id="2071609"/>
    <lineage>
        <taxon>Bacteria</taxon>
        <taxon>Pseudomonadati</taxon>
        <taxon>Pseudomonadota</taxon>
        <taxon>Gammaproteobacteria</taxon>
        <taxon>Alteromonadales</taxon>
        <taxon>Alteromonadaceae</taxon>
        <taxon>Alteromonas/Salinimonas group</taxon>
        <taxon>Alteromonas</taxon>
    </lineage>
</organism>
<dbReference type="PANTHER" id="PTHR33619:SF3">
    <property type="entry name" value="POLYSACCHARIDE EXPORT PROTEIN GFCE-RELATED"/>
    <property type="match status" value="1"/>
</dbReference>
<dbReference type="InterPro" id="IPR049712">
    <property type="entry name" value="Poly_export"/>
</dbReference>
<feature type="domain" description="Polysaccharide export protein N-terminal" evidence="3">
    <location>
        <begin position="26"/>
        <end position="101"/>
    </location>
</feature>